<evidence type="ECO:0000256" key="7">
    <source>
        <dbReference type="ARBA" id="ARBA00023015"/>
    </source>
</evidence>
<comment type="caution">
    <text evidence="13">The sequence shown here is derived from an EMBL/GenBank/DDBJ whole genome shotgun (WGS) entry which is preliminary data.</text>
</comment>
<evidence type="ECO:0000259" key="12">
    <source>
        <dbReference type="PROSITE" id="PS51061"/>
    </source>
</evidence>
<dbReference type="AlphaFoldDB" id="A0A8H6SL54"/>
<feature type="compositionally biased region" description="Pro residues" evidence="10">
    <location>
        <begin position="857"/>
        <end position="882"/>
    </location>
</feature>
<organism evidence="13 14">
    <name type="scientific">Mycena chlorophos</name>
    <name type="common">Agaric fungus</name>
    <name type="synonym">Agaricus chlorophos</name>
    <dbReference type="NCBI Taxonomy" id="658473"/>
    <lineage>
        <taxon>Eukaryota</taxon>
        <taxon>Fungi</taxon>
        <taxon>Dikarya</taxon>
        <taxon>Basidiomycota</taxon>
        <taxon>Agaricomycotina</taxon>
        <taxon>Agaricomycetes</taxon>
        <taxon>Agaricomycetidae</taxon>
        <taxon>Agaricales</taxon>
        <taxon>Marasmiineae</taxon>
        <taxon>Mycenaceae</taxon>
        <taxon>Mycena</taxon>
    </lineage>
</organism>
<evidence type="ECO:0000256" key="6">
    <source>
        <dbReference type="ARBA" id="ARBA00022833"/>
    </source>
</evidence>
<feature type="compositionally biased region" description="Low complexity" evidence="10">
    <location>
        <begin position="887"/>
        <end position="905"/>
    </location>
</feature>
<dbReference type="OrthoDB" id="6512771at2759"/>
<gene>
    <name evidence="13" type="ORF">HMN09_00952600</name>
</gene>
<dbReference type="InterPro" id="IPR034078">
    <property type="entry name" value="NFX1_fam"/>
</dbReference>
<sequence>MRRALVVALLVASAAAQSLSIPNPLICEDTIDGSAPFQSIDIPCIVGCDCEIVHATLSFLPGNVNTTCYPYCNLNCVRPNATPEQTALAPSCWDTCSKTQAESPENLGWCMYWCVDGYSSVVTAATCVPSIGYGSETTTVIDGITESFKPFTNPPAWQSWYLTQTVIPRTGTASETTSSGPAPTPVVAPSTTQTRSSSIPTSSSTAASNSGQAEADTASNSRAVLPNPTPVTPSEHKRHPKCMDSGPANPAHPPESTSSGRSNNNNRRNRQRPRDANNQQQHHADNHGPRSAQDGQQRPSRGGGSGGGGRRPPPANVGHEADTNHPRPNNRRGAKFNSGLTTTDAAGPAPRHSHPRARAAEPVADDLTSRLTAALGTPPYPDCPICFTAIHPAQPTWSCSPEIAVLDAPQYCWTTFHLKCINTAAEQAEILCEKQCSALRACGRHRCLRVCCPLASVAALQQKAKGKKRVAHANENEVAIGEEPGGLHECDLVCGKMLGCGLHRFEELICSCGLTVLEPPIPCGTVIQCPHPCSRPPPTCGHPRTPHSCHPDSVSCPPCPFLTSKKCMCGKKVVGNVRCSQERVGCGAVCGKVLGCGAHTCERVCHAPEGVGDDGGCGPCSAPCGKPRRLCHPAQHPCTAPCHAPSACDESTPCTAVITVSCPCLRIRQQVQCGKSTANPAGRREQAIKCTNDCLVAKRNARLAEALGITAESRDKLAEVTWSDEVKAFGKANGRFVGVVEKAFADFVNSDKKTQVLPHMPPDRRKFVHDVAANYRMDTQMVDQEPHRSVRLLKRYDTKVPSPLLSSVLGIGTVPAPSGGLGKLADLSKVGGSWRAPTKAVEVAKPVASAPRGWGQPPTPAVTPPPPPPPVASTSTPPPTRPPGIHVPLPAARVAPPAATPTAVPEDWEDDD</sequence>
<dbReference type="Pfam" id="PF01424">
    <property type="entry name" value="R3H"/>
    <property type="match status" value="1"/>
</dbReference>
<dbReference type="PANTHER" id="PTHR12360:SF12">
    <property type="entry name" value="TRANSCRIPTIONAL REPRESSOR NF-X1"/>
    <property type="match status" value="1"/>
</dbReference>
<evidence type="ECO:0000256" key="10">
    <source>
        <dbReference type="SAM" id="MobiDB-lite"/>
    </source>
</evidence>
<evidence type="ECO:0000256" key="2">
    <source>
        <dbReference type="ARBA" id="ARBA00007269"/>
    </source>
</evidence>
<dbReference type="InterPro" id="IPR001374">
    <property type="entry name" value="R3H_dom"/>
</dbReference>
<dbReference type="SMART" id="SM00438">
    <property type="entry name" value="ZnF_NFX"/>
    <property type="match status" value="2"/>
</dbReference>
<feature type="compositionally biased region" description="Low complexity" evidence="10">
    <location>
        <begin position="185"/>
        <end position="210"/>
    </location>
</feature>
<dbReference type="GO" id="GO:0000977">
    <property type="term" value="F:RNA polymerase II transcription regulatory region sequence-specific DNA binding"/>
    <property type="evidence" value="ECO:0007669"/>
    <property type="project" value="TreeGrafter"/>
</dbReference>
<dbReference type="SUPFAM" id="SSF82708">
    <property type="entry name" value="R3H domain"/>
    <property type="match status" value="1"/>
</dbReference>
<dbReference type="Proteomes" id="UP000613580">
    <property type="component" value="Unassembled WGS sequence"/>
</dbReference>
<dbReference type="Gene3D" id="3.30.1370.50">
    <property type="entry name" value="R3H-like domain"/>
    <property type="match status" value="1"/>
</dbReference>
<proteinExistence type="inferred from homology"/>
<dbReference type="InterPro" id="IPR000967">
    <property type="entry name" value="Znf_NFX1"/>
</dbReference>
<dbReference type="EMBL" id="JACAZE010000013">
    <property type="protein sequence ID" value="KAF7300671.1"/>
    <property type="molecule type" value="Genomic_DNA"/>
</dbReference>
<dbReference type="CDD" id="cd06008">
    <property type="entry name" value="NF-X1-zinc-finger"/>
    <property type="match status" value="1"/>
</dbReference>
<dbReference type="GO" id="GO:0000981">
    <property type="term" value="F:DNA-binding transcription factor activity, RNA polymerase II-specific"/>
    <property type="evidence" value="ECO:0007669"/>
    <property type="project" value="TreeGrafter"/>
</dbReference>
<evidence type="ECO:0000256" key="3">
    <source>
        <dbReference type="ARBA" id="ARBA00022723"/>
    </source>
</evidence>
<evidence type="ECO:0000256" key="8">
    <source>
        <dbReference type="ARBA" id="ARBA00023163"/>
    </source>
</evidence>
<evidence type="ECO:0000256" key="9">
    <source>
        <dbReference type="ARBA" id="ARBA00023242"/>
    </source>
</evidence>
<evidence type="ECO:0000256" key="4">
    <source>
        <dbReference type="ARBA" id="ARBA00022737"/>
    </source>
</evidence>
<dbReference type="GO" id="GO:0008270">
    <property type="term" value="F:zinc ion binding"/>
    <property type="evidence" value="ECO:0007669"/>
    <property type="project" value="UniProtKB-KW"/>
</dbReference>
<feature type="domain" description="R3H" evidence="12">
    <location>
        <begin position="734"/>
        <end position="796"/>
    </location>
</feature>
<dbReference type="PANTHER" id="PTHR12360">
    <property type="entry name" value="NUCLEAR TRANSCRIPTION FACTOR, X-BOX BINDING 1 NFX1"/>
    <property type="match status" value="1"/>
</dbReference>
<dbReference type="PROSITE" id="PS51061">
    <property type="entry name" value="R3H"/>
    <property type="match status" value="1"/>
</dbReference>
<keyword evidence="11" id="KW-0732">Signal</keyword>
<feature type="chain" id="PRO_5034305069" evidence="11">
    <location>
        <begin position="17"/>
        <end position="912"/>
    </location>
</feature>
<comment type="subcellular location">
    <subcellularLocation>
        <location evidence="1">Nucleus</location>
    </subcellularLocation>
</comment>
<feature type="signal peptide" evidence="11">
    <location>
        <begin position="1"/>
        <end position="16"/>
    </location>
</feature>
<keyword evidence="4" id="KW-0677">Repeat</keyword>
<dbReference type="GO" id="GO:0005634">
    <property type="term" value="C:nucleus"/>
    <property type="evidence" value="ECO:0007669"/>
    <property type="project" value="UniProtKB-SubCell"/>
</dbReference>
<dbReference type="SMART" id="SM00393">
    <property type="entry name" value="R3H"/>
    <property type="match status" value="1"/>
</dbReference>
<comment type="similarity">
    <text evidence="2">Belongs to the NFX1 family.</text>
</comment>
<protein>
    <submittedName>
        <fullName evidence="13">R3H domain-containing protein</fullName>
    </submittedName>
</protein>
<accession>A0A8H6SL54</accession>
<keyword evidence="3" id="KW-0479">Metal-binding</keyword>
<evidence type="ECO:0000256" key="1">
    <source>
        <dbReference type="ARBA" id="ARBA00004123"/>
    </source>
</evidence>
<evidence type="ECO:0000313" key="14">
    <source>
        <dbReference type="Proteomes" id="UP000613580"/>
    </source>
</evidence>
<evidence type="ECO:0000256" key="5">
    <source>
        <dbReference type="ARBA" id="ARBA00022771"/>
    </source>
</evidence>
<keyword evidence="8" id="KW-0804">Transcription</keyword>
<feature type="compositionally biased region" description="Polar residues" evidence="10">
    <location>
        <begin position="171"/>
        <end position="180"/>
    </location>
</feature>
<name>A0A8H6SL54_MYCCL</name>
<dbReference type="InterPro" id="IPR036867">
    <property type="entry name" value="R3H_dom_sf"/>
</dbReference>
<evidence type="ECO:0000256" key="11">
    <source>
        <dbReference type="SAM" id="SignalP"/>
    </source>
</evidence>
<keyword evidence="14" id="KW-1185">Reference proteome</keyword>
<reference evidence="13" key="1">
    <citation type="submission" date="2020-05" db="EMBL/GenBank/DDBJ databases">
        <title>Mycena genomes resolve the evolution of fungal bioluminescence.</title>
        <authorList>
            <person name="Tsai I.J."/>
        </authorList>
    </citation>
    <scope>NUCLEOTIDE SEQUENCE</scope>
    <source>
        <strain evidence="13">110903Hualien_Pintung</strain>
    </source>
</reference>
<keyword evidence="5" id="KW-0863">Zinc-finger</keyword>
<evidence type="ECO:0000313" key="13">
    <source>
        <dbReference type="EMBL" id="KAF7300671.1"/>
    </source>
</evidence>
<dbReference type="GO" id="GO:0000122">
    <property type="term" value="P:negative regulation of transcription by RNA polymerase II"/>
    <property type="evidence" value="ECO:0007669"/>
    <property type="project" value="TreeGrafter"/>
</dbReference>
<feature type="compositionally biased region" description="Gly residues" evidence="10">
    <location>
        <begin position="301"/>
        <end position="310"/>
    </location>
</feature>
<keyword evidence="6" id="KW-0862">Zinc</keyword>
<feature type="region of interest" description="Disordered" evidence="10">
    <location>
        <begin position="845"/>
        <end position="912"/>
    </location>
</feature>
<keyword evidence="9" id="KW-0539">Nucleus</keyword>
<feature type="region of interest" description="Disordered" evidence="10">
    <location>
        <begin position="171"/>
        <end position="363"/>
    </location>
</feature>
<keyword evidence="7" id="KW-0805">Transcription regulation</keyword>
<dbReference type="CDD" id="cd02325">
    <property type="entry name" value="R3H"/>
    <property type="match status" value="1"/>
</dbReference>